<organism evidence="1 2">
    <name type="scientific">Brevibacillus laterosporus</name>
    <name type="common">Bacillus laterosporus</name>
    <dbReference type="NCBI Taxonomy" id="1465"/>
    <lineage>
        <taxon>Bacteria</taxon>
        <taxon>Bacillati</taxon>
        <taxon>Bacillota</taxon>
        <taxon>Bacilli</taxon>
        <taxon>Bacillales</taxon>
        <taxon>Paenibacillaceae</taxon>
        <taxon>Brevibacillus</taxon>
    </lineage>
</organism>
<dbReference type="EMBL" id="CP033464">
    <property type="protein sequence ID" value="QDX91944.1"/>
    <property type="molecule type" value="Genomic_DNA"/>
</dbReference>
<evidence type="ECO:0000313" key="2">
    <source>
        <dbReference type="Proteomes" id="UP000319432"/>
    </source>
</evidence>
<evidence type="ECO:0000313" key="1">
    <source>
        <dbReference type="EMBL" id="QDX91944.1"/>
    </source>
</evidence>
<dbReference type="Proteomes" id="UP000319432">
    <property type="component" value="Chromosome"/>
</dbReference>
<dbReference type="Pfam" id="PF10764">
    <property type="entry name" value="Gin"/>
    <property type="match status" value="1"/>
</dbReference>
<accession>A0A502IBR7</accession>
<dbReference type="OrthoDB" id="2886653at2"/>
<protein>
    <submittedName>
        <fullName evidence="1">Inhibitor of sigma-G Gin</fullName>
    </submittedName>
</protein>
<reference evidence="1 2" key="1">
    <citation type="submission" date="2018-11" db="EMBL/GenBank/DDBJ databases">
        <title>Phylogenetic determinants of toxin gene distribution in genomes of Brevibacillus laterosporus.</title>
        <authorList>
            <person name="Glare T.R."/>
            <person name="Durrant A."/>
            <person name="Berry C."/>
            <person name="Palma L."/>
            <person name="Ormskirk M."/>
            <person name="Cox M.O."/>
        </authorList>
    </citation>
    <scope>NUCLEOTIDE SEQUENCE [LARGE SCALE GENOMIC DNA]</scope>
    <source>
        <strain evidence="1 2">1821L</strain>
    </source>
</reference>
<sequence length="60" mass="7303">MEDHSHRCIICNREQSVGIAICNQFICHTCEQEMVKTDVHDERYPFYIKQMRQIWFKKNA</sequence>
<keyword evidence="2" id="KW-1185">Reference proteome</keyword>
<name>A0A502IBR7_BRELA</name>
<dbReference type="InterPro" id="IPR019700">
    <property type="entry name" value="Sigma-G_inhibitor_Gin"/>
</dbReference>
<gene>
    <name evidence="1" type="ORF">EEL30_05940</name>
</gene>
<dbReference type="AlphaFoldDB" id="A0A502IBR7"/>
<proteinExistence type="predicted"/>